<feature type="compositionally biased region" description="Polar residues" evidence="4">
    <location>
        <begin position="342"/>
        <end position="354"/>
    </location>
</feature>
<evidence type="ECO:0000256" key="3">
    <source>
        <dbReference type="ARBA" id="ARBA00023054"/>
    </source>
</evidence>
<accession>A0A672PIK8</accession>
<feature type="region of interest" description="Disordered" evidence="4">
    <location>
        <begin position="315"/>
        <end position="457"/>
    </location>
</feature>
<dbReference type="PANTHER" id="PTHR12784:SF6">
    <property type="entry name" value="NEURON NAVIGATOR 2"/>
    <property type="match status" value="1"/>
</dbReference>
<dbReference type="Pfam" id="PF23092">
    <property type="entry name" value="Ubiquitin_6"/>
    <property type="match status" value="1"/>
</dbReference>
<feature type="compositionally biased region" description="Low complexity" evidence="4">
    <location>
        <begin position="856"/>
        <end position="866"/>
    </location>
</feature>
<dbReference type="Pfam" id="PF24883">
    <property type="entry name" value="NPHP3_N"/>
    <property type="match status" value="1"/>
</dbReference>
<feature type="compositionally biased region" description="Basic and acidic residues" evidence="4">
    <location>
        <begin position="414"/>
        <end position="426"/>
    </location>
</feature>
<keyword evidence="7" id="KW-1185">Reference proteome</keyword>
<dbReference type="Proteomes" id="UP000472262">
    <property type="component" value="Unassembled WGS sequence"/>
</dbReference>
<feature type="region of interest" description="Disordered" evidence="4">
    <location>
        <begin position="842"/>
        <end position="866"/>
    </location>
</feature>
<sequence>MDQAGSHCQLASPLRTGGTREGSYEDTSDDCSSLERKDRFRGVDSSGGPPTYSKWLSEHTQPRVLNEGEVNAFSCVYQLHLSQHSCVWDGIARVNEEILLTMLDMFENLFSSGEDSETKRLRTVKNIADLRQNLEETMSSLRGTAHFSHSTLEMTFDSTVTTESNGRALLALSSRPASALPWRLGSSSPRLQAGDAPSSGNAFVKHGSGCGRHTHRHQTCTHNGVLYGLELSEKVEELEGVAMETAGYMSDGDVLGKSMKMDTVTSGEMTVPLTFRFVLSWDDSSSVSSGISDTLDTDDLNTSLSLSSYVNTPSLQTDAEKHSAVKHNPNWSNNDLKRSEGSSDGANKMETTTKWNHRSSDFSDESERSLMGRKTPTISQTGSWRRGMTAQVGVTCPRTKSTIPTNFSSLKTHGKTDDAKVSEKGRSNGTHSTTVDDTKKPPLSSTSRTPTSTFGFKKAPGAMATITASGAVVTSGSATVGRIPKLVGFSGSRIVSRQTTVDDGYLPPSARTALQYRSLPRPSRSGTARCSNRSNNSSLDASFCNKGTATLPNPKSRNLVKSPMGTTNQTDREKGIFSDVESQVLKTCTTTQTGCQAGRQVGGKYSEMSSPTLRRFNLFEDFFNPDTCIDNPGSPTTASQIATLRGTNGQGNHDNLCDPYSDPRLRNSSMSLEEKSRTAHLVAAFEQSLGNMTIRLQSLTTTAEQKVCVRKTICFFPQLRSSFKQAFGKKKSPKSASSHSDIEEMTDSSLPSSPKLPYNGSTASSPMIRNSHSNSLISECTDSEAETVMQLRSELRDKEMKLTDIRLEALSSAHQLDQLRESMNRMHIEIERLKVENDRLKLESRGSGSRAPSQMSISPSSVGLSSQLSLTESTSLDMLLEDSGDGSSWKEGQHAKVVVSLEKDPEPSQFLLGCIGVSGKTKWDVLDGVVRRLFKEYIIYVDPVTQLGLNTDSVMEYSIADIHRASDADTPELLPCGYLVGESDTISVKLKDLSVNSEDSLAFETLIPKPVLQRYISQLEEHRRIIFSGPSGTGKSFLASRLAEYLVLKEGKQLEHQAIATFNVDNKTTKELKQYLSNLADQCKTNVHAVDIPVVLILDNLHHVTSLAEIFNGLLNCKSHQCPYIIGTMNQTPSHTPNLQLHHNFRWVLCANHMEPLKGFLGRYLRRKLLETEISSRVRNGELVKIIEWIPCVWHHLNRFLETHSSSDVTIGPRLFLSCPMDVEGSRVWFTDLWNYSIIPYMLEAVREGLQMYGRKAAWEDPAKWVMESFPWVASPQQHEWHSLLRLRPEDIGFDGYNISQEGSPGKQPAQGKSEEDPLMNMLMRLKETTHCAGTESYDSDSTSRHAELF</sequence>
<proteinExistence type="inferred from homology"/>
<dbReference type="InterPro" id="IPR027417">
    <property type="entry name" value="P-loop_NTPase"/>
</dbReference>
<feature type="compositionally biased region" description="Basic and acidic residues" evidence="4">
    <location>
        <begin position="33"/>
        <end position="42"/>
    </location>
</feature>
<evidence type="ECO:0000313" key="7">
    <source>
        <dbReference type="Proteomes" id="UP000472262"/>
    </source>
</evidence>
<gene>
    <name evidence="6" type="primary">nav2b</name>
</gene>
<feature type="compositionally biased region" description="Basic and acidic residues" evidence="4">
    <location>
        <begin position="358"/>
        <end position="370"/>
    </location>
</feature>
<name>A0A672PIK8_SINGR</name>
<evidence type="ECO:0000256" key="4">
    <source>
        <dbReference type="SAM" id="MobiDB-lite"/>
    </source>
</evidence>
<feature type="compositionally biased region" description="Polar residues" evidence="4">
    <location>
        <begin position="524"/>
        <end position="556"/>
    </location>
</feature>
<organism evidence="6 7">
    <name type="scientific">Sinocyclocheilus grahami</name>
    <name type="common">Dianchi golden-line fish</name>
    <name type="synonym">Barbus grahami</name>
    <dbReference type="NCBI Taxonomy" id="75366"/>
    <lineage>
        <taxon>Eukaryota</taxon>
        <taxon>Metazoa</taxon>
        <taxon>Chordata</taxon>
        <taxon>Craniata</taxon>
        <taxon>Vertebrata</taxon>
        <taxon>Euteleostomi</taxon>
        <taxon>Actinopterygii</taxon>
        <taxon>Neopterygii</taxon>
        <taxon>Teleostei</taxon>
        <taxon>Ostariophysi</taxon>
        <taxon>Cypriniformes</taxon>
        <taxon>Cyprinidae</taxon>
        <taxon>Cyprininae</taxon>
        <taxon>Sinocyclocheilus</taxon>
    </lineage>
</organism>
<feature type="domain" description="AAA+ ATPase" evidence="5">
    <location>
        <begin position="1021"/>
        <end position="1175"/>
    </location>
</feature>
<evidence type="ECO:0000256" key="2">
    <source>
        <dbReference type="ARBA" id="ARBA00022737"/>
    </source>
</evidence>
<reference evidence="6" key="2">
    <citation type="submission" date="2025-09" db="UniProtKB">
        <authorList>
            <consortium name="Ensembl"/>
        </authorList>
    </citation>
    <scope>IDENTIFICATION</scope>
</reference>
<keyword evidence="2" id="KW-0677">Repeat</keyword>
<comment type="similarity">
    <text evidence="1">Belongs to the Nav/unc-53 family.</text>
</comment>
<feature type="compositionally biased region" description="Low complexity" evidence="4">
    <location>
        <begin position="441"/>
        <end position="453"/>
    </location>
</feature>
<evidence type="ECO:0000256" key="1">
    <source>
        <dbReference type="ARBA" id="ARBA00006255"/>
    </source>
</evidence>
<dbReference type="InterPro" id="IPR057126">
    <property type="entry name" value="NAV1-like_ubiquitin-like"/>
</dbReference>
<dbReference type="InterPro" id="IPR003593">
    <property type="entry name" value="AAA+_ATPase"/>
</dbReference>
<dbReference type="Gene3D" id="3.40.50.300">
    <property type="entry name" value="P-loop containing nucleotide triphosphate hydrolases"/>
    <property type="match status" value="1"/>
</dbReference>
<feature type="compositionally biased region" description="Polar residues" evidence="4">
    <location>
        <begin position="398"/>
        <end position="411"/>
    </location>
</feature>
<dbReference type="PANTHER" id="PTHR12784">
    <property type="entry name" value="STEERIN"/>
    <property type="match status" value="1"/>
</dbReference>
<protein>
    <submittedName>
        <fullName evidence="6">Neuron navigator 2</fullName>
    </submittedName>
</protein>
<dbReference type="GO" id="GO:0022008">
    <property type="term" value="P:neurogenesis"/>
    <property type="evidence" value="ECO:0007669"/>
    <property type="project" value="InterPro"/>
</dbReference>
<dbReference type="InterPro" id="IPR039041">
    <property type="entry name" value="Nav/unc-53"/>
</dbReference>
<feature type="compositionally biased region" description="Polar residues" evidence="4">
    <location>
        <begin position="759"/>
        <end position="770"/>
    </location>
</feature>
<dbReference type="SMART" id="SM00382">
    <property type="entry name" value="AAA"/>
    <property type="match status" value="1"/>
</dbReference>
<dbReference type="Pfam" id="PF25408">
    <property type="entry name" value="AAA_lid_NAV1"/>
    <property type="match status" value="1"/>
</dbReference>
<feature type="compositionally biased region" description="Polar residues" evidence="4">
    <location>
        <begin position="846"/>
        <end position="855"/>
    </location>
</feature>
<dbReference type="InterPro" id="IPR057568">
    <property type="entry name" value="CortBP2_NAV1-like_AAA_lid"/>
</dbReference>
<reference evidence="6" key="1">
    <citation type="submission" date="2025-08" db="UniProtKB">
        <authorList>
            <consortium name="Ensembl"/>
        </authorList>
    </citation>
    <scope>IDENTIFICATION</scope>
</reference>
<feature type="region of interest" description="Disordered" evidence="4">
    <location>
        <begin position="519"/>
        <end position="571"/>
    </location>
</feature>
<dbReference type="SUPFAM" id="SSF52540">
    <property type="entry name" value="P-loop containing nucleoside triphosphate hydrolases"/>
    <property type="match status" value="2"/>
</dbReference>
<keyword evidence="3" id="KW-0175">Coiled coil</keyword>
<feature type="region of interest" description="Disordered" evidence="4">
    <location>
        <begin position="1"/>
        <end position="55"/>
    </location>
</feature>
<evidence type="ECO:0000259" key="5">
    <source>
        <dbReference type="SMART" id="SM00382"/>
    </source>
</evidence>
<dbReference type="InterPro" id="IPR056884">
    <property type="entry name" value="NPHP3-like_N"/>
</dbReference>
<dbReference type="FunFam" id="3.40.50.300:FF:001111">
    <property type="entry name" value="neuron navigator 2 isoform X3"/>
    <property type="match status" value="1"/>
</dbReference>
<dbReference type="Ensembl" id="ENSSGRT00000066935.1">
    <property type="protein sequence ID" value="ENSSGRP00000062770.1"/>
    <property type="gene ID" value="ENSSGRG00000032414.1"/>
</dbReference>
<feature type="region of interest" description="Disordered" evidence="4">
    <location>
        <begin position="726"/>
        <end position="770"/>
    </location>
</feature>
<evidence type="ECO:0000313" key="6">
    <source>
        <dbReference type="Ensembl" id="ENSSGRP00000062770.1"/>
    </source>
</evidence>